<keyword evidence="8" id="KW-0539">Nucleus</keyword>
<dbReference type="Pfam" id="PF07521">
    <property type="entry name" value="RMMBL"/>
    <property type="match status" value="1"/>
</dbReference>
<dbReference type="Pfam" id="PF10996">
    <property type="entry name" value="Beta-Casp"/>
    <property type="match status" value="1"/>
</dbReference>
<evidence type="ECO:0000256" key="5">
    <source>
        <dbReference type="ARBA" id="ARBA00022722"/>
    </source>
</evidence>
<evidence type="ECO:0000256" key="9">
    <source>
        <dbReference type="ARBA" id="ARBA00032592"/>
    </source>
</evidence>
<evidence type="ECO:0000256" key="6">
    <source>
        <dbReference type="ARBA" id="ARBA00022759"/>
    </source>
</evidence>
<dbReference type="PANTHER" id="PTHR11203:SF11">
    <property type="entry name" value="CLEAVAGE AND POLYADENYLATION SPECIFICITY FACTOR SUBUNIT 3"/>
    <property type="match status" value="1"/>
</dbReference>
<evidence type="ECO:0000259" key="15">
    <source>
        <dbReference type="SMART" id="SM01098"/>
    </source>
</evidence>
<keyword evidence="6" id="KW-0255">Endonuclease</keyword>
<dbReference type="FunFam" id="3.40.50.10890:FF:000001">
    <property type="entry name" value="Cleavage and polyadenylation specificity factor subunit 3"/>
    <property type="match status" value="1"/>
</dbReference>
<feature type="domain" description="Pre-mRNA 3'-end-processing endonuclease polyadenylation factor C-term" evidence="15">
    <location>
        <begin position="483"/>
        <end position="690"/>
    </location>
</feature>
<dbReference type="PANTHER" id="PTHR11203">
    <property type="entry name" value="CLEAVAGE AND POLYADENYLATION SPECIFICITY FACTOR FAMILY MEMBER"/>
    <property type="match status" value="1"/>
</dbReference>
<protein>
    <recommendedName>
        <fullName evidence="3">Endoribonuclease YSH1</fullName>
    </recommendedName>
    <alternativeName>
        <fullName evidence="10">Endoribonuclease ysh1</fullName>
    </alternativeName>
    <alternativeName>
        <fullName evidence="9 11">mRNA 3'-end-processing protein YSH1</fullName>
    </alternativeName>
</protein>
<feature type="compositionally biased region" description="Acidic residues" evidence="12">
    <location>
        <begin position="701"/>
        <end position="715"/>
    </location>
</feature>
<dbReference type="GO" id="GO:0004521">
    <property type="term" value="F:RNA endonuclease activity"/>
    <property type="evidence" value="ECO:0007669"/>
    <property type="project" value="TreeGrafter"/>
</dbReference>
<dbReference type="CDD" id="cd16292">
    <property type="entry name" value="CPSF3-like_MBL-fold"/>
    <property type="match status" value="1"/>
</dbReference>
<name>A0AAF0AY26_9SCHI</name>
<evidence type="ECO:0000256" key="12">
    <source>
        <dbReference type="SAM" id="MobiDB-lite"/>
    </source>
</evidence>
<feature type="compositionally biased region" description="Basic and acidic residues" evidence="12">
    <location>
        <begin position="716"/>
        <end position="731"/>
    </location>
</feature>
<dbReference type="InterPro" id="IPR050698">
    <property type="entry name" value="MBL"/>
</dbReference>
<dbReference type="GO" id="GO:0005847">
    <property type="term" value="C:mRNA cleavage and polyadenylation specificity factor complex"/>
    <property type="evidence" value="ECO:0007669"/>
    <property type="project" value="TreeGrafter"/>
</dbReference>
<evidence type="ECO:0000256" key="11">
    <source>
        <dbReference type="ARBA" id="ARBA00075008"/>
    </source>
</evidence>
<evidence type="ECO:0000256" key="4">
    <source>
        <dbReference type="ARBA" id="ARBA00022664"/>
    </source>
</evidence>
<dbReference type="SUPFAM" id="SSF56281">
    <property type="entry name" value="Metallo-hydrolase/oxidoreductase"/>
    <property type="match status" value="1"/>
</dbReference>
<dbReference type="Gene3D" id="3.60.15.10">
    <property type="entry name" value="Ribonuclease Z/Hydroxyacylglutathione hydrolase-like"/>
    <property type="match status" value="1"/>
</dbReference>
<dbReference type="SMART" id="SM01098">
    <property type="entry name" value="CPSF73-100_C"/>
    <property type="match status" value="1"/>
</dbReference>
<reference evidence="16 17" key="1">
    <citation type="journal article" date="2023" name="G3 (Bethesda)">
        <title>A high-quality reference genome for the fission yeast Schizosaccharomyces osmophilus.</title>
        <authorList>
            <person name="Jia G.S."/>
            <person name="Zhang W.C."/>
            <person name="Liang Y."/>
            <person name="Liu X.H."/>
            <person name="Rhind N."/>
            <person name="Pidoux A."/>
            <person name="Brysch-Herzberg M."/>
            <person name="Du L.L."/>
        </authorList>
    </citation>
    <scope>NUCLEOTIDE SEQUENCE [LARGE SCALE GENOMIC DNA]</scope>
    <source>
        <strain evidence="16 17">CBS 15793</strain>
    </source>
</reference>
<evidence type="ECO:0000313" key="16">
    <source>
        <dbReference type="EMBL" id="WBW74299.1"/>
    </source>
</evidence>
<feature type="domain" description="Metallo-beta-lactamase" evidence="13">
    <location>
        <begin position="31"/>
        <end position="241"/>
    </location>
</feature>
<dbReference type="InterPro" id="IPR021718">
    <property type="entry name" value="CPSF73-100_C"/>
</dbReference>
<dbReference type="Pfam" id="PF11718">
    <property type="entry name" value="CPSF73-100_C"/>
    <property type="match status" value="1"/>
</dbReference>
<dbReference type="RefSeq" id="XP_056038542.1">
    <property type="nucleotide sequence ID" value="XM_056182073.1"/>
</dbReference>
<keyword evidence="17" id="KW-1185">Reference proteome</keyword>
<evidence type="ECO:0000259" key="14">
    <source>
        <dbReference type="SMART" id="SM01027"/>
    </source>
</evidence>
<evidence type="ECO:0000256" key="7">
    <source>
        <dbReference type="ARBA" id="ARBA00022801"/>
    </source>
</evidence>
<dbReference type="InterPro" id="IPR036866">
    <property type="entry name" value="RibonucZ/Hydroxyglut_hydro"/>
</dbReference>
<accession>A0AAF0AY26</accession>
<dbReference type="KEGG" id="som:SOMG_03282"/>
<dbReference type="InterPro" id="IPR022712">
    <property type="entry name" value="Beta_Casp"/>
</dbReference>
<dbReference type="AlphaFoldDB" id="A0AAF0AY26"/>
<dbReference type="Proteomes" id="UP001212411">
    <property type="component" value="Chromosome 2"/>
</dbReference>
<organism evidence="16 17">
    <name type="scientific">Schizosaccharomyces osmophilus</name>
    <dbReference type="NCBI Taxonomy" id="2545709"/>
    <lineage>
        <taxon>Eukaryota</taxon>
        <taxon>Fungi</taxon>
        <taxon>Dikarya</taxon>
        <taxon>Ascomycota</taxon>
        <taxon>Taphrinomycotina</taxon>
        <taxon>Schizosaccharomycetes</taxon>
        <taxon>Schizosaccharomycetales</taxon>
        <taxon>Schizosaccharomycetaceae</taxon>
        <taxon>Schizosaccharomyces</taxon>
    </lineage>
</organism>
<dbReference type="GeneID" id="80876762"/>
<dbReference type="GO" id="GO:0003723">
    <property type="term" value="F:RNA binding"/>
    <property type="evidence" value="ECO:0007669"/>
    <property type="project" value="TreeGrafter"/>
</dbReference>
<comment type="similarity">
    <text evidence="2">Belongs to the metallo-beta-lactamase superfamily. RNA-metabolizing metallo-beta-lactamase-like family. CPSF2/YSH1 subfamily.</text>
</comment>
<feature type="region of interest" description="Disordered" evidence="12">
    <location>
        <begin position="701"/>
        <end position="731"/>
    </location>
</feature>
<keyword evidence="4" id="KW-0507">mRNA processing</keyword>
<dbReference type="GO" id="GO:0004534">
    <property type="term" value="F:5'-3' RNA exonuclease activity"/>
    <property type="evidence" value="ECO:0007669"/>
    <property type="project" value="TreeGrafter"/>
</dbReference>
<dbReference type="FunFam" id="3.60.15.10:FF:000001">
    <property type="entry name" value="Cleavage and polyadenylation specificity factor"/>
    <property type="match status" value="1"/>
</dbReference>
<dbReference type="GO" id="GO:0006397">
    <property type="term" value="P:mRNA processing"/>
    <property type="evidence" value="ECO:0007669"/>
    <property type="project" value="UniProtKB-KW"/>
</dbReference>
<keyword evidence="7" id="KW-0378">Hydrolase</keyword>
<dbReference type="InterPro" id="IPR011108">
    <property type="entry name" value="RMMBL"/>
</dbReference>
<dbReference type="InterPro" id="IPR001279">
    <property type="entry name" value="Metallo-B-lactamas"/>
</dbReference>
<keyword evidence="5" id="KW-0540">Nuclease</keyword>
<evidence type="ECO:0000256" key="3">
    <source>
        <dbReference type="ARBA" id="ARBA00018311"/>
    </source>
</evidence>
<sequence>MSKRKDIDEEVSADPSDLLQFINLGAGNEVGRSCHILQYKGKTVMLDAGVHPAYNGLAALPFYDEFDLSTVDVLLVSHFHLDHVASLPYVMTKTNFKGRVFMTHPTKAVCKWLLSDYVKVSNVGVEDQLYDEKDLTAAFERMEAVDYHSTIEVEGVKFTPYHAGHVLGACMFFIEMAGVKILYTGDYSREEDRHLHIAEVPPTKPDILITESTYGTASHQPRLEKEARLLNIVHSTIRNGGRVLMPVFALGRAQELLLILDEYWNNHYDLRPVPIYYASSLARKCMAVFQTYVNMMNDNIRKAFAERNPFIFRYIKNLRNLDRFDDIGPSVIIASPGMLQNGVSRALLERWAPDSRNTLLLTGYSVEGTMAKQITNEPVEITSMSGQKIPRRMAVEELSFAAHVDYIQNSEFIDQVKADHIILVHGEQTNMGRLKSALLSKFHNQKLDSKVYTPRNCVPLFLYFKGERLVRALGKVAVRKPTDGDIMSGILVQKDSVYKLMSADDLRDFSDLTTTVLTQKQVIPFFSSIELAKYHLNQMFGYVKEERTKSGELCYTVMDAIHLSMPSEHKLTVEWAGNIMNDTIADSVITVLLGIESSPASVKLTNHKCVHGHTHPKKSKEEDRINKLMMFLESQFGESLTKSKDGVYIKIDQYEASIDFSTMKVECNNEILRTRIVHVLSRAVNTILPFSEPMKGNLDIAEEQESEDDSNEEAEEIKTASVHEEKKEELT</sequence>
<dbReference type="Gene3D" id="3.40.50.10890">
    <property type="match status" value="1"/>
</dbReference>
<gene>
    <name evidence="16" type="primary">ysh1</name>
    <name evidence="16" type="ORF">SOMG_03282</name>
</gene>
<evidence type="ECO:0000259" key="13">
    <source>
        <dbReference type="SMART" id="SM00849"/>
    </source>
</evidence>
<evidence type="ECO:0000256" key="8">
    <source>
        <dbReference type="ARBA" id="ARBA00023242"/>
    </source>
</evidence>
<dbReference type="SMART" id="SM00849">
    <property type="entry name" value="Lactamase_B"/>
    <property type="match status" value="1"/>
</dbReference>
<evidence type="ECO:0000256" key="1">
    <source>
        <dbReference type="ARBA" id="ARBA00004123"/>
    </source>
</evidence>
<proteinExistence type="inferred from homology"/>
<evidence type="ECO:0000256" key="10">
    <source>
        <dbReference type="ARBA" id="ARBA00069466"/>
    </source>
</evidence>
<dbReference type="Pfam" id="PF16661">
    <property type="entry name" value="Lactamase_B_6"/>
    <property type="match status" value="1"/>
</dbReference>
<feature type="domain" description="Beta-Casp" evidence="14">
    <location>
        <begin position="253"/>
        <end position="374"/>
    </location>
</feature>
<evidence type="ECO:0000313" key="17">
    <source>
        <dbReference type="Proteomes" id="UP001212411"/>
    </source>
</evidence>
<evidence type="ECO:0000256" key="2">
    <source>
        <dbReference type="ARBA" id="ARBA00010624"/>
    </source>
</evidence>
<comment type="subcellular location">
    <subcellularLocation>
        <location evidence="1">Nucleus</location>
    </subcellularLocation>
</comment>
<dbReference type="EMBL" id="CP115612">
    <property type="protein sequence ID" value="WBW74299.1"/>
    <property type="molecule type" value="Genomic_DNA"/>
</dbReference>
<dbReference type="SMART" id="SM01027">
    <property type="entry name" value="Beta-Casp"/>
    <property type="match status" value="1"/>
</dbReference>